<dbReference type="OrthoDB" id="921445at2"/>
<evidence type="ECO:0000313" key="3">
    <source>
        <dbReference type="Proteomes" id="UP000184092"/>
    </source>
</evidence>
<evidence type="ECO:0000256" key="1">
    <source>
        <dbReference type="SAM" id="SignalP"/>
    </source>
</evidence>
<sequence length="379" mass="44737">MKKLLLILFTVQCCIQSYAQVNFEKGYFIDNNNIRTECLIKNKDFYNSPNSFEYKLNQEKSIVMVGDVKDIKEVGIINAIKFERHVVKMDMSSTNLNKLSEKSEPEWKERTLFLRVLIEGEATLYEFKEENNKRYFYKLSDKPVEQLIYKKYFVLNFSYTKLAINNDFQKQLWVNMRCENESMEKIMKLQYNKKDLSDYFVKYNNCKNLGYTNYVGKTTTGSINFKLKGGINASPNENYDNQKQKVEYFGNKFFPKYGAEIEYVSPFNRNKWAIYLELTHHTYKYKSTVTEHSSSGVLFENTYKYDSSVNQFLPNIGLRHYMYLNNNSSVFIGASLFSSYGVGYSYQKKFNIEFRRSSIGFAKYSAILGYTLFNNNKQK</sequence>
<name>A0A1M7F3N9_9FLAO</name>
<protein>
    <recommendedName>
        <fullName evidence="4">tRNA modification GTPase</fullName>
    </recommendedName>
</protein>
<evidence type="ECO:0008006" key="4">
    <source>
        <dbReference type="Google" id="ProtNLM"/>
    </source>
</evidence>
<keyword evidence="1" id="KW-0732">Signal</keyword>
<keyword evidence="3" id="KW-1185">Reference proteome</keyword>
<evidence type="ECO:0000313" key="2">
    <source>
        <dbReference type="EMBL" id="SHL98583.1"/>
    </source>
</evidence>
<dbReference type="STRING" id="178356.SAMN05216269_10222"/>
<organism evidence="2 3">
    <name type="scientific">Flavobacterium xinjiangense</name>
    <dbReference type="NCBI Taxonomy" id="178356"/>
    <lineage>
        <taxon>Bacteria</taxon>
        <taxon>Pseudomonadati</taxon>
        <taxon>Bacteroidota</taxon>
        <taxon>Flavobacteriia</taxon>
        <taxon>Flavobacteriales</taxon>
        <taxon>Flavobacteriaceae</taxon>
        <taxon>Flavobacterium</taxon>
    </lineage>
</organism>
<feature type="signal peptide" evidence="1">
    <location>
        <begin position="1"/>
        <end position="19"/>
    </location>
</feature>
<reference evidence="3" key="1">
    <citation type="submission" date="2016-11" db="EMBL/GenBank/DDBJ databases">
        <authorList>
            <person name="Varghese N."/>
            <person name="Submissions S."/>
        </authorList>
    </citation>
    <scope>NUCLEOTIDE SEQUENCE [LARGE SCALE GENOMIC DNA]</scope>
    <source>
        <strain evidence="3">CGMCC 1.2749</strain>
    </source>
</reference>
<feature type="chain" id="PRO_5012771149" description="tRNA modification GTPase" evidence="1">
    <location>
        <begin position="20"/>
        <end position="379"/>
    </location>
</feature>
<gene>
    <name evidence="2" type="ORF">SAMN05216269_10222</name>
</gene>
<dbReference type="RefSeq" id="WP_073204884.1">
    <property type="nucleotide sequence ID" value="NZ_FRCL01000002.1"/>
</dbReference>
<dbReference type="EMBL" id="FRCL01000002">
    <property type="protein sequence ID" value="SHL98583.1"/>
    <property type="molecule type" value="Genomic_DNA"/>
</dbReference>
<accession>A0A1M7F3N9</accession>
<dbReference type="Proteomes" id="UP000184092">
    <property type="component" value="Unassembled WGS sequence"/>
</dbReference>
<proteinExistence type="predicted"/>
<dbReference type="AlphaFoldDB" id="A0A1M7F3N9"/>